<keyword evidence="1" id="KW-0813">Transport</keyword>
<dbReference type="Pfam" id="PF00005">
    <property type="entry name" value="ABC_tran"/>
    <property type="match status" value="1"/>
</dbReference>
<evidence type="ECO:0000259" key="4">
    <source>
        <dbReference type="PROSITE" id="PS50893"/>
    </source>
</evidence>
<gene>
    <name evidence="5" type="ORF">DDZ44_08845</name>
</gene>
<dbReference type="Proteomes" id="UP000263273">
    <property type="component" value="Unassembled WGS sequence"/>
</dbReference>
<evidence type="ECO:0000313" key="6">
    <source>
        <dbReference type="Proteomes" id="UP000263273"/>
    </source>
</evidence>
<evidence type="ECO:0000256" key="1">
    <source>
        <dbReference type="ARBA" id="ARBA00022448"/>
    </source>
</evidence>
<sequence>MLKLENISLAVNGQNGANKEIIRGIDLEFHPNRLYAITGPNGGGKTSIAKIIMGIYKQSSGNIYLDGENINDLSVSERARKGIAYAFQQPPRFKGLTVSDLMQIARPGLDGMNLRTSLRDVGLCPEDYLDRDIGPGLSGGEIKRIEIAQLLARDAKISIFDEPEAGVDLWTIQKLIAIIMRKFRSKQGETAVIITHNENVLHIVDEIIMVEEGQIKDRGTPDEIWPLIRHEVECKMKEQCRGEMVYEI</sequence>
<feature type="domain" description="ABC transporter" evidence="4">
    <location>
        <begin position="2"/>
        <end position="237"/>
    </location>
</feature>
<dbReference type="PROSITE" id="PS00211">
    <property type="entry name" value="ABC_TRANSPORTER_1"/>
    <property type="match status" value="1"/>
</dbReference>
<organism evidence="5 6">
    <name type="scientific">Syntrophomonas wolfei</name>
    <dbReference type="NCBI Taxonomy" id="863"/>
    <lineage>
        <taxon>Bacteria</taxon>
        <taxon>Bacillati</taxon>
        <taxon>Bacillota</taxon>
        <taxon>Clostridia</taxon>
        <taxon>Eubacteriales</taxon>
        <taxon>Syntrophomonadaceae</taxon>
        <taxon>Syntrophomonas</taxon>
    </lineage>
</organism>
<evidence type="ECO:0000256" key="3">
    <source>
        <dbReference type="ARBA" id="ARBA00022840"/>
    </source>
</evidence>
<dbReference type="InterPro" id="IPR017871">
    <property type="entry name" value="ABC_transporter-like_CS"/>
</dbReference>
<dbReference type="GO" id="GO:0005886">
    <property type="term" value="C:plasma membrane"/>
    <property type="evidence" value="ECO:0007669"/>
    <property type="project" value="TreeGrafter"/>
</dbReference>
<dbReference type="PROSITE" id="PS50893">
    <property type="entry name" value="ABC_TRANSPORTER_2"/>
    <property type="match status" value="1"/>
</dbReference>
<dbReference type="EMBL" id="DNZF01000193">
    <property type="protein sequence ID" value="HBK54028.1"/>
    <property type="molecule type" value="Genomic_DNA"/>
</dbReference>
<accession>A0A354YXF5</accession>
<dbReference type="GO" id="GO:0016887">
    <property type="term" value="F:ATP hydrolysis activity"/>
    <property type="evidence" value="ECO:0007669"/>
    <property type="project" value="InterPro"/>
</dbReference>
<proteinExistence type="predicted"/>
<dbReference type="SMART" id="SM00382">
    <property type="entry name" value="AAA"/>
    <property type="match status" value="1"/>
</dbReference>
<dbReference type="InterPro" id="IPR003439">
    <property type="entry name" value="ABC_transporter-like_ATP-bd"/>
</dbReference>
<keyword evidence="2" id="KW-0547">Nucleotide-binding</keyword>
<comment type="caution">
    <text evidence="5">The sequence shown here is derived from an EMBL/GenBank/DDBJ whole genome shotgun (WGS) entry which is preliminary data.</text>
</comment>
<dbReference type="GO" id="GO:0005524">
    <property type="term" value="F:ATP binding"/>
    <property type="evidence" value="ECO:0007669"/>
    <property type="project" value="UniProtKB-KW"/>
</dbReference>
<dbReference type="Gene3D" id="3.40.50.300">
    <property type="entry name" value="P-loop containing nucleotide triphosphate hydrolases"/>
    <property type="match status" value="1"/>
</dbReference>
<dbReference type="AlphaFoldDB" id="A0A354YXF5"/>
<dbReference type="PANTHER" id="PTHR45772">
    <property type="entry name" value="CONSERVED COMPONENT OF ABC TRANSPORTER FOR NATURAL AMINO ACIDS-RELATED"/>
    <property type="match status" value="1"/>
</dbReference>
<dbReference type="InterPro" id="IPR051120">
    <property type="entry name" value="ABC_AA/LPS_Transport"/>
</dbReference>
<dbReference type="PANTHER" id="PTHR45772:SF10">
    <property type="entry name" value="LIPOPOLYSACCHARIDE EXPORT SYSTEM ATP-BINDING PROTEIN LPTB"/>
    <property type="match status" value="1"/>
</dbReference>
<dbReference type="SUPFAM" id="SSF52540">
    <property type="entry name" value="P-loop containing nucleoside triphosphate hydrolases"/>
    <property type="match status" value="1"/>
</dbReference>
<keyword evidence="3 5" id="KW-0067">ATP-binding</keyword>
<reference evidence="5 6" key="1">
    <citation type="journal article" date="2018" name="Nat. Biotechnol.">
        <title>A standardized bacterial taxonomy based on genome phylogeny substantially revises the tree of life.</title>
        <authorList>
            <person name="Parks D.H."/>
            <person name="Chuvochina M."/>
            <person name="Waite D.W."/>
            <person name="Rinke C."/>
            <person name="Skarshewski A."/>
            <person name="Chaumeil P.A."/>
            <person name="Hugenholtz P."/>
        </authorList>
    </citation>
    <scope>NUCLEOTIDE SEQUENCE [LARGE SCALE GENOMIC DNA]</scope>
    <source>
        <strain evidence="5">UBA10948</strain>
    </source>
</reference>
<dbReference type="STRING" id="378794.GCA_001570625_02037"/>
<evidence type="ECO:0000256" key="2">
    <source>
        <dbReference type="ARBA" id="ARBA00022741"/>
    </source>
</evidence>
<dbReference type="InterPro" id="IPR027417">
    <property type="entry name" value="P-loop_NTPase"/>
</dbReference>
<protein>
    <submittedName>
        <fullName evidence="5">ABC transporter ATP-binding protein</fullName>
    </submittedName>
</protein>
<name>A0A354YXF5_9FIRM</name>
<dbReference type="InterPro" id="IPR003593">
    <property type="entry name" value="AAA+_ATPase"/>
</dbReference>
<evidence type="ECO:0000313" key="5">
    <source>
        <dbReference type="EMBL" id="HBK54028.1"/>
    </source>
</evidence>